<dbReference type="SUPFAM" id="SSF57884">
    <property type="entry name" value="Ada DNA repair protein, N-terminal domain (N-Ada 10)"/>
    <property type="match status" value="1"/>
</dbReference>
<dbReference type="Gene3D" id="3.40.10.10">
    <property type="entry name" value="DNA Methylphosphotriester Repair Domain"/>
    <property type="match status" value="1"/>
</dbReference>
<dbReference type="Pfam" id="PF00565">
    <property type="entry name" value="SNase"/>
    <property type="match status" value="1"/>
</dbReference>
<dbReference type="SMART" id="SM00318">
    <property type="entry name" value="SNc"/>
    <property type="match status" value="1"/>
</dbReference>
<evidence type="ECO:0000256" key="1">
    <source>
        <dbReference type="ARBA" id="ARBA00022722"/>
    </source>
</evidence>
<comment type="caution">
    <text evidence="5">The sequence shown here is derived from an EMBL/GenBank/DDBJ whole genome shotgun (WGS) entry which is preliminary data.</text>
</comment>
<dbReference type="SUPFAM" id="SSF50199">
    <property type="entry name" value="Staphylococcal nuclease"/>
    <property type="match status" value="1"/>
</dbReference>
<reference evidence="5" key="1">
    <citation type="journal article" date="2020" name="mSystems">
        <title>Genome- and Community-Level Interaction Insights into Carbon Utilization and Element Cycling Functions of Hydrothermarchaeota in Hydrothermal Sediment.</title>
        <authorList>
            <person name="Zhou Z."/>
            <person name="Liu Y."/>
            <person name="Xu W."/>
            <person name="Pan J."/>
            <person name="Luo Z.H."/>
            <person name="Li M."/>
        </authorList>
    </citation>
    <scope>NUCLEOTIDE SEQUENCE [LARGE SCALE GENOMIC DNA]</scope>
    <source>
        <strain evidence="5">SpSt-477</strain>
    </source>
</reference>
<keyword evidence="1" id="KW-0540">Nuclease</keyword>
<protein>
    <recommendedName>
        <fullName evidence="4">TNase-like domain-containing protein</fullName>
    </recommendedName>
</protein>
<evidence type="ECO:0000256" key="2">
    <source>
        <dbReference type="ARBA" id="ARBA00022759"/>
    </source>
</evidence>
<dbReference type="GO" id="GO:0004519">
    <property type="term" value="F:endonuclease activity"/>
    <property type="evidence" value="ECO:0007669"/>
    <property type="project" value="UniProtKB-KW"/>
</dbReference>
<dbReference type="EMBL" id="DSUH01000331">
    <property type="protein sequence ID" value="HGU34047.1"/>
    <property type="molecule type" value="Genomic_DNA"/>
</dbReference>
<dbReference type="AlphaFoldDB" id="A0A7C4RU13"/>
<keyword evidence="3" id="KW-0378">Hydrolase</keyword>
<sequence length="216" mass="24466">MASRNSFRCIVPVVLVLLLHAAVAFSGTRVQEVFDGDTVLLEDGRTVRYLGVNAPEAASELRPAQPFSEAATSWNRKMVLGKTVRLEMDVEERDEYGRTLAYVYLPDGTFVNQAILAAGLAQYFFNTLNMKHAGMLIDAQRSAMKSGAGLWRNWSEKPSLYIGNRRSLRFHTADCPFGRKTSARNRKDFQRMWDAYWEGYFPCKQCLPERGLSARP</sequence>
<evidence type="ECO:0000256" key="3">
    <source>
        <dbReference type="ARBA" id="ARBA00022801"/>
    </source>
</evidence>
<dbReference type="InterPro" id="IPR035437">
    <property type="entry name" value="SNase_OB-fold_sf"/>
</dbReference>
<evidence type="ECO:0000313" key="5">
    <source>
        <dbReference type="EMBL" id="HGU34047.1"/>
    </source>
</evidence>
<proteinExistence type="predicted"/>
<dbReference type="InterPro" id="IPR035451">
    <property type="entry name" value="Ada-like_dom_sf"/>
</dbReference>
<name>A0A7C4RU13_9BACT</name>
<organism evidence="5">
    <name type="scientific">Desulfatirhabdium butyrativorans</name>
    <dbReference type="NCBI Taxonomy" id="340467"/>
    <lineage>
        <taxon>Bacteria</taxon>
        <taxon>Pseudomonadati</taxon>
        <taxon>Thermodesulfobacteriota</taxon>
        <taxon>Desulfobacteria</taxon>
        <taxon>Desulfobacterales</taxon>
        <taxon>Desulfatirhabdiaceae</taxon>
        <taxon>Desulfatirhabdium</taxon>
    </lineage>
</organism>
<accession>A0A7C4RU13</accession>
<dbReference type="Gene3D" id="2.40.50.90">
    <property type="match status" value="1"/>
</dbReference>
<dbReference type="GO" id="GO:0016787">
    <property type="term" value="F:hydrolase activity"/>
    <property type="evidence" value="ECO:0007669"/>
    <property type="project" value="UniProtKB-KW"/>
</dbReference>
<dbReference type="PANTHER" id="PTHR12302">
    <property type="entry name" value="EBNA2 BINDING PROTEIN P100"/>
    <property type="match status" value="1"/>
</dbReference>
<gene>
    <name evidence="5" type="ORF">ENS29_14565</name>
</gene>
<feature type="domain" description="TNase-like" evidence="4">
    <location>
        <begin position="24"/>
        <end position="153"/>
    </location>
</feature>
<dbReference type="InterPro" id="IPR016071">
    <property type="entry name" value="Staphylococal_nuclease_OB-fold"/>
</dbReference>
<keyword evidence="2" id="KW-0255">Endonuclease</keyword>
<dbReference type="PROSITE" id="PS50830">
    <property type="entry name" value="TNASE_3"/>
    <property type="match status" value="1"/>
</dbReference>
<evidence type="ECO:0000259" key="4">
    <source>
        <dbReference type="PROSITE" id="PS50830"/>
    </source>
</evidence>
<dbReference type="PANTHER" id="PTHR12302:SF3">
    <property type="entry name" value="SERINE_THREONINE-PROTEIN KINASE 31"/>
    <property type="match status" value="1"/>
</dbReference>